<dbReference type="Gene3D" id="2.60.120.620">
    <property type="entry name" value="q2cbj1_9rhob like domain"/>
    <property type="match status" value="1"/>
</dbReference>
<reference evidence="1 2" key="1">
    <citation type="submission" date="2022-03" db="EMBL/GenBank/DDBJ databases">
        <title>Complete genome sequence of Lysobacter capsici VKM B-2533 and Lysobacter gummosus 10.1.1, promising sources of lytic agents.</title>
        <authorList>
            <person name="Tarlachkov S.V."/>
            <person name="Kudryakova I.V."/>
            <person name="Afoshin A.S."/>
            <person name="Leontyevskaya E.A."/>
            <person name="Leontyevskaya N.V."/>
        </authorList>
    </citation>
    <scope>NUCLEOTIDE SEQUENCE [LARGE SCALE GENOMIC DNA]</scope>
    <source>
        <strain evidence="1 2">10.1.1</strain>
    </source>
</reference>
<evidence type="ECO:0000313" key="2">
    <source>
        <dbReference type="Proteomes" id="UP000829194"/>
    </source>
</evidence>
<dbReference type="RefSeq" id="WP_057942333.1">
    <property type="nucleotide sequence ID" value="NZ_CP011131.1"/>
</dbReference>
<keyword evidence="1" id="KW-0560">Oxidoreductase</keyword>
<dbReference type="Proteomes" id="UP000829194">
    <property type="component" value="Chromosome"/>
</dbReference>
<name>A0ABY3XHS3_9GAMM</name>
<accession>A0ABY3XHS3</accession>
<protein>
    <submittedName>
        <fullName evidence="1">Phytanoyl-CoA dioxygenase family protein</fullName>
    </submittedName>
</protein>
<dbReference type="EMBL" id="CP093547">
    <property type="protein sequence ID" value="UNP31167.1"/>
    <property type="molecule type" value="Genomic_DNA"/>
</dbReference>
<organism evidence="1 2">
    <name type="scientific">Lysobacter gummosus</name>
    <dbReference type="NCBI Taxonomy" id="262324"/>
    <lineage>
        <taxon>Bacteria</taxon>
        <taxon>Pseudomonadati</taxon>
        <taxon>Pseudomonadota</taxon>
        <taxon>Gammaproteobacteria</taxon>
        <taxon>Lysobacterales</taxon>
        <taxon>Lysobacteraceae</taxon>
        <taxon>Lysobacter</taxon>
    </lineage>
</organism>
<dbReference type="Pfam" id="PF05721">
    <property type="entry name" value="PhyH"/>
    <property type="match status" value="1"/>
</dbReference>
<gene>
    <name evidence="1" type="ORF">MOV92_07950</name>
</gene>
<dbReference type="GO" id="GO:0051213">
    <property type="term" value="F:dioxygenase activity"/>
    <property type="evidence" value="ECO:0007669"/>
    <property type="project" value="UniProtKB-KW"/>
</dbReference>
<evidence type="ECO:0000313" key="1">
    <source>
        <dbReference type="EMBL" id="UNP31167.1"/>
    </source>
</evidence>
<proteinExistence type="predicted"/>
<keyword evidence="2" id="KW-1185">Reference proteome</keyword>
<dbReference type="InterPro" id="IPR008775">
    <property type="entry name" value="Phytyl_CoA_dOase-like"/>
</dbReference>
<keyword evidence="1" id="KW-0223">Dioxygenase</keyword>
<sequence length="227" mass="24456">MTPPALASDGFLTISAALPAATLAQIAAQPGIADESDSDAGTRNLLTQSWCRALAAVLRERLLDAKVLQADNAAVQCTLFRKSHATNWKVALHQDLSIPVAQRVEHPQLQAWSKKEGGHFVQPPVALLQRLMAVRLHVDPCGPGDGPLRVIPGSHRHGKLDAAHAAALRQEYGETECTAQPGDLLIMQPLLLHASSKAIEPSGRRRVLHFLFGPHDPGFGLRWSTAI</sequence>
<dbReference type="SUPFAM" id="SSF51197">
    <property type="entry name" value="Clavaminate synthase-like"/>
    <property type="match status" value="1"/>
</dbReference>